<keyword evidence="1" id="KW-0812">Transmembrane</keyword>
<comment type="caution">
    <text evidence="2">The sequence shown here is derived from an EMBL/GenBank/DDBJ whole genome shotgun (WGS) entry which is preliminary data.</text>
</comment>
<proteinExistence type="predicted"/>
<evidence type="ECO:0000313" key="2">
    <source>
        <dbReference type="EMBL" id="POY36997.1"/>
    </source>
</evidence>
<dbReference type="EMBL" id="PQVF01000005">
    <property type="protein sequence ID" value="POY36997.1"/>
    <property type="molecule type" value="Genomic_DNA"/>
</dbReference>
<evidence type="ECO:0000313" key="3">
    <source>
        <dbReference type="Proteomes" id="UP000236893"/>
    </source>
</evidence>
<dbReference type="AlphaFoldDB" id="A0A2S5A3V9"/>
<gene>
    <name evidence="2" type="ORF">C3K47_08025</name>
</gene>
<sequence>MKTAVIIVRILMGLMFLYASVVVLFNLVPQPELHGKVKIFMEGMVASGYLLMLIKITELVCAIAFLSGRFVPLATVVIFPDILNIFLFHLSIEPKGLPVAIALLIGDLFLAYAHRRNYEGLLNPKRLLLSV</sequence>
<dbReference type="Proteomes" id="UP000236893">
    <property type="component" value="Unassembled WGS sequence"/>
</dbReference>
<accession>A0A2S5A3V9</accession>
<keyword evidence="3" id="KW-1185">Reference proteome</keyword>
<feature type="transmembrane region" description="Helical" evidence="1">
    <location>
        <begin position="96"/>
        <end position="113"/>
    </location>
</feature>
<organism evidence="2 3">
    <name type="scientific">Solitalea longa</name>
    <dbReference type="NCBI Taxonomy" id="2079460"/>
    <lineage>
        <taxon>Bacteria</taxon>
        <taxon>Pseudomonadati</taxon>
        <taxon>Bacteroidota</taxon>
        <taxon>Sphingobacteriia</taxon>
        <taxon>Sphingobacteriales</taxon>
        <taxon>Sphingobacteriaceae</taxon>
        <taxon>Solitalea</taxon>
    </lineage>
</organism>
<evidence type="ECO:0000256" key="1">
    <source>
        <dbReference type="SAM" id="Phobius"/>
    </source>
</evidence>
<protein>
    <submittedName>
        <fullName evidence="2">DoxX family protein</fullName>
    </submittedName>
</protein>
<keyword evidence="1" id="KW-1133">Transmembrane helix</keyword>
<keyword evidence="1" id="KW-0472">Membrane</keyword>
<feature type="transmembrane region" description="Helical" evidence="1">
    <location>
        <begin position="73"/>
        <end position="90"/>
    </location>
</feature>
<feature type="transmembrane region" description="Helical" evidence="1">
    <location>
        <begin position="48"/>
        <end position="66"/>
    </location>
</feature>
<dbReference type="OrthoDB" id="8161897at2"/>
<dbReference type="RefSeq" id="WP_103788607.1">
    <property type="nucleotide sequence ID" value="NZ_PQVF01000005.1"/>
</dbReference>
<reference evidence="2 3" key="1">
    <citation type="submission" date="2018-01" db="EMBL/GenBank/DDBJ databases">
        <authorList>
            <person name="Gaut B.S."/>
            <person name="Morton B.R."/>
            <person name="Clegg M.T."/>
            <person name="Duvall M.R."/>
        </authorList>
    </citation>
    <scope>NUCLEOTIDE SEQUENCE [LARGE SCALE GENOMIC DNA]</scope>
    <source>
        <strain evidence="2 3">HR-AV</strain>
    </source>
</reference>
<name>A0A2S5A3V9_9SPHI</name>
<feature type="transmembrane region" description="Helical" evidence="1">
    <location>
        <begin position="7"/>
        <end position="28"/>
    </location>
</feature>